<dbReference type="PANTHER" id="PTHR11910">
    <property type="entry name" value="ATP SYNTHASE DELTA CHAIN"/>
    <property type="match status" value="1"/>
</dbReference>
<dbReference type="Gene3D" id="1.10.520.20">
    <property type="entry name" value="N-terminal domain of the delta subunit of the F1F0-ATP synthase"/>
    <property type="match status" value="1"/>
</dbReference>
<dbReference type="InterPro" id="IPR026015">
    <property type="entry name" value="ATP_synth_OSCP/delta_N_sf"/>
</dbReference>
<comment type="caution">
    <text evidence="8">The sequence shown here is derived from an EMBL/GenBank/DDBJ whole genome shotgun (WGS) entry which is preliminary data.</text>
</comment>
<organism evidence="8 9">
    <name type="scientific">Flavobacterium silvaticum</name>
    <dbReference type="NCBI Taxonomy" id="1852020"/>
    <lineage>
        <taxon>Bacteria</taxon>
        <taxon>Pseudomonadati</taxon>
        <taxon>Bacteroidota</taxon>
        <taxon>Flavobacteriia</taxon>
        <taxon>Flavobacteriales</taxon>
        <taxon>Flavobacteriaceae</taxon>
        <taxon>Flavobacterium</taxon>
    </lineage>
</organism>
<dbReference type="EMBL" id="JAAMPU010000105">
    <property type="protein sequence ID" value="NMH28359.1"/>
    <property type="molecule type" value="Genomic_DNA"/>
</dbReference>
<keyword evidence="2 7" id="KW-0813">Transport</keyword>
<evidence type="ECO:0000256" key="4">
    <source>
        <dbReference type="ARBA" id="ARBA00023065"/>
    </source>
</evidence>
<reference evidence="8" key="1">
    <citation type="submission" date="2020-02" db="EMBL/GenBank/DDBJ databases">
        <title>Flavobacterium sp. genome.</title>
        <authorList>
            <person name="Jung H.S."/>
            <person name="Baek J.H."/>
            <person name="Jeon C.O."/>
        </authorList>
    </citation>
    <scope>NUCLEOTIDE SEQUENCE</scope>
    <source>
        <strain evidence="8">SE-s28</strain>
    </source>
</reference>
<keyword evidence="6 7" id="KW-0066">ATP synthesis</keyword>
<dbReference type="Pfam" id="PF00213">
    <property type="entry name" value="OSCP"/>
    <property type="match status" value="1"/>
</dbReference>
<comment type="function">
    <text evidence="7">F(1)F(0) ATP synthase produces ATP from ADP in the presence of a proton or sodium gradient. F-type ATPases consist of two structural domains, F(1) containing the extramembraneous catalytic core and F(0) containing the membrane proton channel, linked together by a central stalk and a peripheral stalk. During catalysis, ATP synthesis in the catalytic domain of F(1) is coupled via a rotary mechanism of the central stalk subunits to proton translocation.</text>
</comment>
<dbReference type="HAMAP" id="MF_01416">
    <property type="entry name" value="ATP_synth_delta_bact"/>
    <property type="match status" value="1"/>
</dbReference>
<sequence>MSRASIRYAKAILDMAGAKGAAADVNNDMLQISASIAESAELTAFLENDTIANSVKEKALLEVFDAANNFTKGLFRLLGENKRFGILADIATSYSRLFEEFNGMEKVTVTTAVALDAEMESRVMSKVLEFTNKKVVIENIINPEIIGGFILRVGDKQYNASVANRLQSLKREFGN</sequence>
<keyword evidence="7" id="KW-0139">CF(1)</keyword>
<evidence type="ECO:0000313" key="8">
    <source>
        <dbReference type="EMBL" id="NMH28359.1"/>
    </source>
</evidence>
<evidence type="ECO:0000256" key="5">
    <source>
        <dbReference type="ARBA" id="ARBA00023136"/>
    </source>
</evidence>
<evidence type="ECO:0000256" key="7">
    <source>
        <dbReference type="HAMAP-Rule" id="MF_01416"/>
    </source>
</evidence>
<keyword evidence="3 7" id="KW-0375">Hydrogen ion transport</keyword>
<protein>
    <recommendedName>
        <fullName evidence="7">ATP synthase subunit delta</fullName>
    </recommendedName>
    <alternativeName>
        <fullName evidence="7">ATP synthase F(1) sector subunit delta</fullName>
    </alternativeName>
    <alternativeName>
        <fullName evidence="7">F-type ATPase subunit delta</fullName>
        <shortName evidence="7">F-ATPase subunit delta</shortName>
    </alternativeName>
</protein>
<dbReference type="InterPro" id="IPR000711">
    <property type="entry name" value="ATPase_OSCP/dsu"/>
</dbReference>
<keyword evidence="7" id="KW-1003">Cell membrane</keyword>
<dbReference type="Proteomes" id="UP000712080">
    <property type="component" value="Unassembled WGS sequence"/>
</dbReference>
<keyword evidence="9" id="KW-1185">Reference proteome</keyword>
<dbReference type="NCBIfam" id="TIGR01145">
    <property type="entry name" value="ATP_synt_delta"/>
    <property type="match status" value="1"/>
</dbReference>
<comment type="similarity">
    <text evidence="7">Belongs to the ATPase delta chain family.</text>
</comment>
<gene>
    <name evidence="7 8" type="primary">atpH</name>
    <name evidence="8" type="ORF">G6047_09975</name>
</gene>
<evidence type="ECO:0000256" key="2">
    <source>
        <dbReference type="ARBA" id="ARBA00022448"/>
    </source>
</evidence>
<dbReference type="GO" id="GO:0046933">
    <property type="term" value="F:proton-transporting ATP synthase activity, rotational mechanism"/>
    <property type="evidence" value="ECO:0007669"/>
    <property type="project" value="UniProtKB-UniRule"/>
</dbReference>
<evidence type="ECO:0000256" key="1">
    <source>
        <dbReference type="ARBA" id="ARBA00004370"/>
    </source>
</evidence>
<dbReference type="AlphaFoldDB" id="A0A972FLP9"/>
<evidence type="ECO:0000256" key="3">
    <source>
        <dbReference type="ARBA" id="ARBA00022781"/>
    </source>
</evidence>
<accession>A0A972FLP9</accession>
<name>A0A972FLP9_9FLAO</name>
<comment type="function">
    <text evidence="7">This protein is part of the stalk that links CF(0) to CF(1). It either transmits conformational changes from CF(0) to CF(1) or is implicated in proton conduction.</text>
</comment>
<keyword evidence="5 7" id="KW-0472">Membrane</keyword>
<dbReference type="GO" id="GO:0005886">
    <property type="term" value="C:plasma membrane"/>
    <property type="evidence" value="ECO:0007669"/>
    <property type="project" value="UniProtKB-SubCell"/>
</dbReference>
<dbReference type="PRINTS" id="PR00125">
    <property type="entry name" value="ATPASEDELTA"/>
</dbReference>
<dbReference type="GO" id="GO:0045259">
    <property type="term" value="C:proton-transporting ATP synthase complex"/>
    <property type="evidence" value="ECO:0007669"/>
    <property type="project" value="UniProtKB-KW"/>
</dbReference>
<keyword evidence="4 7" id="KW-0406">Ion transport</keyword>
<evidence type="ECO:0000256" key="6">
    <source>
        <dbReference type="ARBA" id="ARBA00023310"/>
    </source>
</evidence>
<dbReference type="InterPro" id="IPR020781">
    <property type="entry name" value="ATPase_OSCP/d_CS"/>
</dbReference>
<dbReference type="RefSeq" id="WP_169527462.1">
    <property type="nucleotide sequence ID" value="NZ_JAAMPU010000105.1"/>
</dbReference>
<dbReference type="PROSITE" id="PS00389">
    <property type="entry name" value="ATPASE_DELTA"/>
    <property type="match status" value="1"/>
</dbReference>
<proteinExistence type="inferred from homology"/>
<comment type="subcellular location">
    <subcellularLocation>
        <location evidence="7">Cell membrane</location>
        <topology evidence="7">Peripheral membrane protein</topology>
    </subcellularLocation>
    <subcellularLocation>
        <location evidence="1">Membrane</location>
    </subcellularLocation>
</comment>
<dbReference type="SUPFAM" id="SSF47928">
    <property type="entry name" value="N-terminal domain of the delta subunit of the F1F0-ATP synthase"/>
    <property type="match status" value="1"/>
</dbReference>
<evidence type="ECO:0000313" key="9">
    <source>
        <dbReference type="Proteomes" id="UP000712080"/>
    </source>
</evidence>